<proteinExistence type="predicted"/>
<dbReference type="EMBL" id="JAVFWL010000006">
    <property type="protein sequence ID" value="KAK6761773.1"/>
    <property type="molecule type" value="Genomic_DNA"/>
</dbReference>
<reference evidence="2 3" key="1">
    <citation type="submission" date="2023-08" db="EMBL/GenBank/DDBJ databases">
        <title>A Necator americanus chromosomal reference genome.</title>
        <authorList>
            <person name="Ilik V."/>
            <person name="Petrzelkova K.J."/>
            <person name="Pardy F."/>
            <person name="Fuh T."/>
            <person name="Niatou-Singa F.S."/>
            <person name="Gouil Q."/>
            <person name="Baker L."/>
            <person name="Ritchie M.E."/>
            <person name="Jex A.R."/>
            <person name="Gazzola D."/>
            <person name="Li H."/>
            <person name="Toshio Fujiwara R."/>
            <person name="Zhan B."/>
            <person name="Aroian R.V."/>
            <person name="Pafco B."/>
            <person name="Schwarz E.M."/>
        </authorList>
    </citation>
    <scope>NUCLEOTIDE SEQUENCE [LARGE SCALE GENOMIC DNA]</scope>
    <source>
        <strain evidence="2 3">Aroian</strain>
        <tissue evidence="2">Whole animal</tissue>
    </source>
</reference>
<keyword evidence="3" id="KW-1185">Reference proteome</keyword>
<accession>A0ABR1EGP4</accession>
<gene>
    <name evidence="2" type="primary">Necator_chrX.g22906</name>
    <name evidence="2" type="ORF">RB195_022743</name>
</gene>
<name>A0ABR1EGP4_NECAM</name>
<comment type="caution">
    <text evidence="2">The sequence shown here is derived from an EMBL/GenBank/DDBJ whole genome shotgun (WGS) entry which is preliminary data.</text>
</comment>
<evidence type="ECO:0000313" key="2">
    <source>
        <dbReference type="EMBL" id="KAK6761773.1"/>
    </source>
</evidence>
<protein>
    <recommendedName>
        <fullName evidence="4">Endonuclease/exonuclease/phosphatase domain-containing protein</fullName>
    </recommendedName>
</protein>
<evidence type="ECO:0008006" key="4">
    <source>
        <dbReference type="Google" id="ProtNLM"/>
    </source>
</evidence>
<feature type="region of interest" description="Disordered" evidence="1">
    <location>
        <begin position="1"/>
        <end position="22"/>
    </location>
</feature>
<dbReference type="Proteomes" id="UP001303046">
    <property type="component" value="Unassembled WGS sequence"/>
</dbReference>
<evidence type="ECO:0000313" key="3">
    <source>
        <dbReference type="Proteomes" id="UP001303046"/>
    </source>
</evidence>
<evidence type="ECO:0000256" key="1">
    <source>
        <dbReference type="SAM" id="MobiDB-lite"/>
    </source>
</evidence>
<organism evidence="2 3">
    <name type="scientific">Necator americanus</name>
    <name type="common">Human hookworm</name>
    <dbReference type="NCBI Taxonomy" id="51031"/>
    <lineage>
        <taxon>Eukaryota</taxon>
        <taxon>Metazoa</taxon>
        <taxon>Ecdysozoa</taxon>
        <taxon>Nematoda</taxon>
        <taxon>Chromadorea</taxon>
        <taxon>Rhabditida</taxon>
        <taxon>Rhabditina</taxon>
        <taxon>Rhabditomorpha</taxon>
        <taxon>Strongyloidea</taxon>
        <taxon>Ancylostomatidae</taxon>
        <taxon>Bunostominae</taxon>
        <taxon>Necator</taxon>
    </lineage>
</organism>
<sequence length="135" mass="15774">MVLSHRTDIGQWETSSDRPLRADESHHCMHVEEKSSTPSGKTLITPKEQGKRKMPILKLQLDYVLTTNISLPDIRKSRAVWDIAFDSDHRPVLLSFIIWFQKRYWEAQHQPKPDMAALKDNERWMHKEVAPTSIS</sequence>